<sequence length="162" mass="19289">MVKENRADEAEYFETLAFFTNVLFKYCGSDEGVEELRQSIEENLISDGKSSLVKSFLDEVWDLRTSREINRDSYTDKNMPEMIKYFEMSDDEVEYALNKDYKVVDSIFSEEKVNLIEKFSEEHFDVEQKEALSELISQLRLGKFIPQIRLRLEPKFQKLYFE</sequence>
<proteinExistence type="predicted"/>
<dbReference type="Proteomes" id="UP000010296">
    <property type="component" value="Unassembled WGS sequence"/>
</dbReference>
<evidence type="ECO:0000313" key="1">
    <source>
        <dbReference type="EMBL" id="EFU74283.1"/>
    </source>
</evidence>
<keyword evidence="2" id="KW-1185">Reference proteome</keyword>
<reference evidence="1 2" key="1">
    <citation type="submission" date="2010-12" db="EMBL/GenBank/DDBJ databases">
        <authorList>
            <person name="Muzny D."/>
            <person name="Qin X."/>
            <person name="Deng J."/>
            <person name="Jiang H."/>
            <person name="Liu Y."/>
            <person name="Qu J."/>
            <person name="Song X.-Z."/>
            <person name="Zhang L."/>
            <person name="Thornton R."/>
            <person name="Coyle M."/>
            <person name="Francisco L."/>
            <person name="Jackson L."/>
            <person name="Javaid M."/>
            <person name="Korchina V."/>
            <person name="Kovar C."/>
            <person name="Mata R."/>
            <person name="Mathew T."/>
            <person name="Ngo R."/>
            <person name="Nguyen L."/>
            <person name="Nguyen N."/>
            <person name="Okwuonu G."/>
            <person name="Ongeri F."/>
            <person name="Pham C."/>
            <person name="Simmons D."/>
            <person name="Wilczek-Boney K."/>
            <person name="Hale W."/>
            <person name="Jakkamsetti A."/>
            <person name="Pham P."/>
            <person name="Ruth R."/>
            <person name="San Lucas F."/>
            <person name="Warren J."/>
            <person name="Zhang J."/>
            <person name="Zhao Z."/>
            <person name="Zhou C."/>
            <person name="Zhu D."/>
            <person name="Lee S."/>
            <person name="Bess C."/>
            <person name="Blankenburg K."/>
            <person name="Forbes L."/>
            <person name="Fu Q."/>
            <person name="Gubbala S."/>
            <person name="Hirani K."/>
            <person name="Jayaseelan J.C."/>
            <person name="Lara F."/>
            <person name="Munidasa M."/>
            <person name="Palculict T."/>
            <person name="Patil S."/>
            <person name="Pu L.-L."/>
            <person name="Saada N."/>
            <person name="Tang L."/>
            <person name="Weissenberger G."/>
            <person name="Zhu Y."/>
            <person name="Hemphill L."/>
            <person name="Shang Y."/>
            <person name="Youmans B."/>
            <person name="Ayvaz T."/>
            <person name="Ross M."/>
            <person name="Santibanez J."/>
            <person name="Aqrawi P."/>
            <person name="Gross S."/>
            <person name="Joshi V."/>
            <person name="Fowler G."/>
            <person name="Nazareth L."/>
            <person name="Reid J."/>
            <person name="Worley K."/>
            <person name="Petrosino J."/>
            <person name="Highlander S."/>
            <person name="Gibbs R."/>
        </authorList>
    </citation>
    <scope>NUCLEOTIDE SEQUENCE [LARGE SCALE GENOMIC DNA]</scope>
    <source>
        <strain evidence="2">DSM 15952 / CCUG 50447 / LMG 22039 / TP 1.5</strain>
    </source>
</reference>
<comment type="caution">
    <text evidence="1">The sequence shown here is derived from an EMBL/GenBank/DDBJ whole genome shotgun (WGS) entry which is preliminary data.</text>
</comment>
<dbReference type="EMBL" id="AEPV01000033">
    <property type="protein sequence ID" value="EFU74283.1"/>
    <property type="molecule type" value="Genomic_DNA"/>
</dbReference>
<evidence type="ECO:0000313" key="2">
    <source>
        <dbReference type="Proteomes" id="UP000010296"/>
    </source>
</evidence>
<name>E6LET2_ENTI1</name>
<organism evidence="1 2">
    <name type="scientific">Enterococcus italicus (strain DSM 15952 / CCUG 50447 / LMG 22039 / TP 1.5)</name>
    <dbReference type="NCBI Taxonomy" id="888064"/>
    <lineage>
        <taxon>Bacteria</taxon>
        <taxon>Bacillati</taxon>
        <taxon>Bacillota</taxon>
        <taxon>Bacilli</taxon>
        <taxon>Lactobacillales</taxon>
        <taxon>Enterococcaceae</taxon>
        <taxon>Enterococcus</taxon>
    </lineage>
</organism>
<dbReference type="RefSeq" id="WP_007207893.1">
    <property type="nucleotide sequence ID" value="NZ_GL622241.1"/>
</dbReference>
<dbReference type="STRING" id="888064.HMPREF9088_0872"/>
<dbReference type="AlphaFoldDB" id="E6LET2"/>
<gene>
    <name evidence="1" type="ORF">HMPREF9088_0872</name>
</gene>
<dbReference type="HOGENOM" id="CLU_1632842_0_0_9"/>
<protein>
    <submittedName>
        <fullName evidence="1">Uncharacterized protein</fullName>
    </submittedName>
</protein>
<accession>E6LET2</accession>